<reference evidence="5 6" key="1">
    <citation type="submission" date="2016-10" db="EMBL/GenBank/DDBJ databases">
        <authorList>
            <person name="de Groot N.N."/>
        </authorList>
    </citation>
    <scope>NUCLEOTIDE SEQUENCE [LARGE SCALE GENOMIC DNA]</scope>
    <source>
        <strain evidence="5 6">DSM 23126</strain>
    </source>
</reference>
<dbReference type="InterPro" id="IPR008863">
    <property type="entry name" value="Toxic_anion-R_TelA"/>
</dbReference>
<evidence type="ECO:0000256" key="3">
    <source>
        <dbReference type="SAM" id="Coils"/>
    </source>
</evidence>
<feature type="region of interest" description="Disordered" evidence="4">
    <location>
        <begin position="1"/>
        <end position="61"/>
    </location>
</feature>
<feature type="coiled-coil region" evidence="3">
    <location>
        <begin position="140"/>
        <end position="181"/>
    </location>
</feature>
<evidence type="ECO:0000256" key="4">
    <source>
        <dbReference type="SAM" id="MobiDB-lite"/>
    </source>
</evidence>
<accession>A0A1H2R8L6</accession>
<comment type="similarity">
    <text evidence="1 2">Belongs to the TelA family.</text>
</comment>
<name>A0A1H2R8L6_9BACI</name>
<organism evidence="5 6">
    <name type="scientific">Marinococcus luteus</name>
    <dbReference type="NCBI Taxonomy" id="1122204"/>
    <lineage>
        <taxon>Bacteria</taxon>
        <taxon>Bacillati</taxon>
        <taxon>Bacillota</taxon>
        <taxon>Bacilli</taxon>
        <taxon>Bacillales</taxon>
        <taxon>Bacillaceae</taxon>
        <taxon>Marinococcus</taxon>
    </lineage>
</organism>
<evidence type="ECO:0000256" key="2">
    <source>
        <dbReference type="PIRNR" id="PIRNR026508"/>
    </source>
</evidence>
<dbReference type="AlphaFoldDB" id="A0A1H2R8L6"/>
<dbReference type="STRING" id="1122204.SAMN05421781_0648"/>
<dbReference type="Proteomes" id="UP000199488">
    <property type="component" value="Unassembled WGS sequence"/>
</dbReference>
<keyword evidence="3" id="KW-0175">Coiled coil</keyword>
<gene>
    <name evidence="5" type="ORF">SAMN05421781_0648</name>
</gene>
<feature type="compositionally biased region" description="Polar residues" evidence="4">
    <location>
        <begin position="1"/>
        <end position="18"/>
    </location>
</feature>
<sequence>MTDESNTNQEDLTPSTNEGKSKQEAEKFIERFKNEKDTDQLVSTLGGLGETEQRKAGDSLEALKRPVREMMDQKDNELPGKLHELKTVVGELEPEYLKEGRLQKTMNKILRRDPVEQYAKKYETVESQVDNIIHGLLAGRDKLQEDNVMLEELKETAIKRIEELEMQIETGKQLNSMLEEEMLEEQWRDNPAAIQKGQQKVISRVKNMTQAVMVLQQSIASIDLIVDNNGKLEEAIFNAITMTKNIVTVTASIQLALGNQRKVINAVQSVNESTENMLTNNARMLKENTADTLKTLEEPAIALETFRQAYQDVYEAIQMTEQSNERIVASSKQFISEMDELNNQMKHKLLN</sequence>
<protein>
    <submittedName>
        <fullName evidence="5">Uncharacterized conserved protein YaaN involved in tellurite resistance</fullName>
    </submittedName>
</protein>
<evidence type="ECO:0000256" key="1">
    <source>
        <dbReference type="ARBA" id="ARBA00005541"/>
    </source>
</evidence>
<dbReference type="EMBL" id="FNNC01000001">
    <property type="protein sequence ID" value="SDW15816.1"/>
    <property type="molecule type" value="Genomic_DNA"/>
</dbReference>
<dbReference type="PANTHER" id="PTHR38432:SF1">
    <property type="entry name" value="TELA-LIKE PROTEIN SAOUHSC_01408"/>
    <property type="match status" value="1"/>
</dbReference>
<dbReference type="OrthoDB" id="2958429at2"/>
<dbReference type="RefSeq" id="WP_091611070.1">
    <property type="nucleotide sequence ID" value="NZ_FNNC01000001.1"/>
</dbReference>
<proteinExistence type="inferred from homology"/>
<evidence type="ECO:0000313" key="6">
    <source>
        <dbReference type="Proteomes" id="UP000199488"/>
    </source>
</evidence>
<dbReference type="Pfam" id="PF05816">
    <property type="entry name" value="TelA"/>
    <property type="match status" value="1"/>
</dbReference>
<feature type="compositionally biased region" description="Basic and acidic residues" evidence="4">
    <location>
        <begin position="19"/>
        <end position="39"/>
    </location>
</feature>
<dbReference type="PANTHER" id="PTHR38432">
    <property type="entry name" value="TELA-LIKE PROTEIN SAOUHSC_01408"/>
    <property type="match status" value="1"/>
</dbReference>
<keyword evidence="6" id="KW-1185">Reference proteome</keyword>
<feature type="compositionally biased region" description="Basic and acidic residues" evidence="4">
    <location>
        <begin position="51"/>
        <end position="61"/>
    </location>
</feature>
<evidence type="ECO:0000313" key="5">
    <source>
        <dbReference type="EMBL" id="SDW15816.1"/>
    </source>
</evidence>
<dbReference type="PIRSF" id="PIRSF026508">
    <property type="entry name" value="TelA"/>
    <property type="match status" value="1"/>
</dbReference>